<comment type="caution">
    <text evidence="7">The sequence shown here is derived from an EMBL/GenBank/DDBJ whole genome shotgun (WGS) entry which is preliminary data.</text>
</comment>
<dbReference type="PANTHER" id="PTHR19211">
    <property type="entry name" value="ATP-BINDING TRANSPORT PROTEIN-RELATED"/>
    <property type="match status" value="1"/>
</dbReference>
<feature type="compositionally biased region" description="Polar residues" evidence="4">
    <location>
        <begin position="474"/>
        <end position="483"/>
    </location>
</feature>
<dbReference type="RefSeq" id="XP_020438424.1">
    <property type="nucleotide sequence ID" value="XM_020571150.1"/>
</dbReference>
<dbReference type="OMA" id="STFEEAH"/>
<evidence type="ECO:0000313" key="7">
    <source>
        <dbReference type="EMBL" id="EFA86319.1"/>
    </source>
</evidence>
<dbReference type="Gene3D" id="3.40.50.300">
    <property type="entry name" value="P-loop containing nucleotide triphosphate hydrolases"/>
    <property type="match status" value="2"/>
</dbReference>
<dbReference type="PANTHER" id="PTHR19211:SF14">
    <property type="entry name" value="ATP-BINDING CASSETTE SUB-FAMILY F MEMBER 1"/>
    <property type="match status" value="1"/>
</dbReference>
<keyword evidence="2" id="KW-0547">Nucleotide-binding</keyword>
<evidence type="ECO:0000256" key="1">
    <source>
        <dbReference type="ARBA" id="ARBA00022737"/>
    </source>
</evidence>
<dbReference type="STRING" id="670386.D3AVJ6"/>
<keyword evidence="3" id="KW-0067">ATP-binding</keyword>
<dbReference type="InterPro" id="IPR050611">
    <property type="entry name" value="ABCF"/>
</dbReference>
<evidence type="ECO:0000256" key="4">
    <source>
        <dbReference type="SAM" id="MobiDB-lite"/>
    </source>
</evidence>
<accession>D3AVJ6</accession>
<evidence type="ECO:0000259" key="6">
    <source>
        <dbReference type="PROSITE" id="PS50893"/>
    </source>
</evidence>
<feature type="chain" id="PRO_5003041051" evidence="5">
    <location>
        <begin position="21"/>
        <end position="825"/>
    </location>
</feature>
<keyword evidence="1" id="KW-0677">Repeat</keyword>
<feature type="domain" description="ABC transporter" evidence="6">
    <location>
        <begin position="567"/>
        <end position="790"/>
    </location>
</feature>
<dbReference type="InterPro" id="IPR027417">
    <property type="entry name" value="P-loop_NTPase"/>
</dbReference>
<dbReference type="Pfam" id="PF00005">
    <property type="entry name" value="ABC_tran"/>
    <property type="match status" value="2"/>
</dbReference>
<feature type="compositionally biased region" description="Basic and acidic residues" evidence="4">
    <location>
        <begin position="488"/>
        <end position="502"/>
    </location>
</feature>
<keyword evidence="8" id="KW-1185">Reference proteome</keyword>
<protein>
    <submittedName>
        <fullName evidence="7">ABC transporter family</fullName>
    </submittedName>
</protein>
<evidence type="ECO:0000256" key="5">
    <source>
        <dbReference type="SAM" id="SignalP"/>
    </source>
</evidence>
<feature type="signal peptide" evidence="5">
    <location>
        <begin position="1"/>
        <end position="20"/>
    </location>
</feature>
<dbReference type="PROSITE" id="PS50893">
    <property type="entry name" value="ABC_TRANSPORTER_2"/>
    <property type="match status" value="2"/>
</dbReference>
<evidence type="ECO:0000313" key="8">
    <source>
        <dbReference type="Proteomes" id="UP000001396"/>
    </source>
</evidence>
<dbReference type="SUPFAM" id="SSF52540">
    <property type="entry name" value="P-loop containing nucleoside triphosphate hydrolases"/>
    <property type="match status" value="2"/>
</dbReference>
<dbReference type="PROSITE" id="PS00211">
    <property type="entry name" value="ABC_TRANSPORTER_1"/>
    <property type="match status" value="1"/>
</dbReference>
<proteinExistence type="predicted"/>
<sequence length="825" mass="90026">MKNILLVLIVSSMFVTLCYSQDTYFVVQTSINSTCLSLDCIISTVYQRVDHCDGGKVYSCDSSVAMGAVTTYSDYDCQGEVTNVAKYPLGRTGNLLVMCSPEVYTSSDSIDMLYYNSTTADCSAAPYYAVYISTGVCNKGVINTCNEKTIIITKYENLDCTGVIASTSSRSLTPKCSTFSGGSFQIMSEEERGEVVLVGEFYISESDTKVLSAKFVGLAVDDRLLLENASFTLMRGHRYGLIGENGTGKTTLLQAIRAQIEQEDSSFVVRYVGQTDAEGSADIKESVLDYCAQSDAKRSALRREMDELESQDASSSDMEAICERIGEIMLELEEPDDSKERAEALLKKLGFLKSMRDGSVSALSGGWRARLEMALALFAEPEILFLDEPTNHLDLHAVFQLASILRNNHQNMTVIVVSHDASFLDLVSTDILSINGCMLQQMAGNYSAFEEKAAEYKRFHEHIYENRVREEARQNASTAQQKVSAKKSGNDKAMKAAASRERKTSKRVGLYREDGKKFKLNSVKTLSEEAIRLPSKAAPLKRQPVTKITLPQSHKLSGGARGTIVELRTVTLRYPNATKDLLAKVDLSISAGDRIALVGKNGAGKSTLLRALSGNPLPANVTVGEIRKPGKIAVVDQNQLALLDGHLDKSSVTFLRDRHPGYFETGDETGIRKHLGQFGLMGDTPLLPILALSGGLRVRLVLADLFADSVPPDCLLLDEPTNHLDGETIAALTAALKTFTGAVLAISHNCAFLLEVCKDLWICEGGAITIKRQVDGCTFLDNFRVYAEKIVPATEKDALQDMLRIRAARATIVVQQAGASTSLLV</sequence>
<dbReference type="GeneID" id="31355643"/>
<feature type="region of interest" description="Disordered" evidence="4">
    <location>
        <begin position="469"/>
        <end position="506"/>
    </location>
</feature>
<dbReference type="InParanoid" id="D3AVJ6"/>
<organism evidence="7 8">
    <name type="scientific">Heterostelium pallidum (strain ATCC 26659 / Pp 5 / PN500)</name>
    <name type="common">Cellular slime mold</name>
    <name type="synonym">Polysphondylium pallidum</name>
    <dbReference type="NCBI Taxonomy" id="670386"/>
    <lineage>
        <taxon>Eukaryota</taxon>
        <taxon>Amoebozoa</taxon>
        <taxon>Evosea</taxon>
        <taxon>Eumycetozoa</taxon>
        <taxon>Dictyostelia</taxon>
        <taxon>Acytosteliales</taxon>
        <taxon>Acytosteliaceae</taxon>
        <taxon>Heterostelium</taxon>
    </lineage>
</organism>
<dbReference type="GO" id="GO:0005524">
    <property type="term" value="F:ATP binding"/>
    <property type="evidence" value="ECO:0007669"/>
    <property type="project" value="UniProtKB-KW"/>
</dbReference>
<reference evidence="7 8" key="1">
    <citation type="journal article" date="2011" name="Genome Res.">
        <title>Phylogeny-wide analysis of social amoeba genomes highlights ancient origins for complex intercellular communication.</title>
        <authorList>
            <person name="Heidel A.J."/>
            <person name="Lawal H.M."/>
            <person name="Felder M."/>
            <person name="Schilde C."/>
            <person name="Helps N.R."/>
            <person name="Tunggal B."/>
            <person name="Rivero F."/>
            <person name="John U."/>
            <person name="Schleicher M."/>
            <person name="Eichinger L."/>
            <person name="Platzer M."/>
            <person name="Noegel A.A."/>
            <person name="Schaap P."/>
            <person name="Gloeckner G."/>
        </authorList>
    </citation>
    <scope>NUCLEOTIDE SEQUENCE [LARGE SCALE GENOMIC DNA]</scope>
    <source>
        <strain evidence="8">ATCC 26659 / Pp 5 / PN500</strain>
    </source>
</reference>
<dbReference type="InterPro" id="IPR017871">
    <property type="entry name" value="ABC_transporter-like_CS"/>
</dbReference>
<gene>
    <name evidence="7" type="ORF">PPL_00109</name>
</gene>
<dbReference type="SMART" id="SM00382">
    <property type="entry name" value="AAA"/>
    <property type="match status" value="2"/>
</dbReference>
<evidence type="ECO:0000256" key="2">
    <source>
        <dbReference type="ARBA" id="ARBA00022741"/>
    </source>
</evidence>
<dbReference type="AlphaFoldDB" id="D3AVJ6"/>
<dbReference type="Proteomes" id="UP000001396">
    <property type="component" value="Unassembled WGS sequence"/>
</dbReference>
<dbReference type="CDD" id="cd03221">
    <property type="entry name" value="ABCF_EF-3"/>
    <property type="match status" value="2"/>
</dbReference>
<feature type="domain" description="ABC transporter" evidence="6">
    <location>
        <begin position="208"/>
        <end position="461"/>
    </location>
</feature>
<name>D3AVJ6_HETP5</name>
<dbReference type="FunFam" id="3.40.50.300:FF:000011">
    <property type="entry name" value="Putative ABC transporter ATP-binding component"/>
    <property type="match status" value="1"/>
</dbReference>
<dbReference type="GO" id="GO:0016887">
    <property type="term" value="F:ATP hydrolysis activity"/>
    <property type="evidence" value="ECO:0007669"/>
    <property type="project" value="InterPro"/>
</dbReference>
<dbReference type="EMBL" id="ADBJ01000002">
    <property type="protein sequence ID" value="EFA86319.1"/>
    <property type="molecule type" value="Genomic_DNA"/>
</dbReference>
<dbReference type="InterPro" id="IPR003439">
    <property type="entry name" value="ABC_transporter-like_ATP-bd"/>
</dbReference>
<evidence type="ECO:0000256" key="3">
    <source>
        <dbReference type="ARBA" id="ARBA00022840"/>
    </source>
</evidence>
<keyword evidence="5" id="KW-0732">Signal</keyword>
<dbReference type="InterPro" id="IPR003593">
    <property type="entry name" value="AAA+_ATPase"/>
</dbReference>